<evidence type="ECO:0000313" key="6">
    <source>
        <dbReference type="EMBL" id="AHY48153.1"/>
    </source>
</evidence>
<dbReference type="CDD" id="cd03137">
    <property type="entry name" value="GATase1_AraC_1"/>
    <property type="match status" value="1"/>
</dbReference>
<feature type="domain" description="HTH araC/xylS-type" evidence="5">
    <location>
        <begin position="213"/>
        <end position="311"/>
    </location>
</feature>
<dbReference type="GO" id="GO:0003700">
    <property type="term" value="F:DNA-binding transcription factor activity"/>
    <property type="evidence" value="ECO:0007669"/>
    <property type="project" value="InterPro"/>
</dbReference>
<feature type="region of interest" description="Disordered" evidence="4">
    <location>
        <begin position="315"/>
        <end position="335"/>
    </location>
</feature>
<dbReference type="SUPFAM" id="SSF46689">
    <property type="entry name" value="Homeodomain-like"/>
    <property type="match status" value="2"/>
</dbReference>
<keyword evidence="2 6" id="KW-0238">DNA-binding</keyword>
<evidence type="ECO:0000256" key="3">
    <source>
        <dbReference type="ARBA" id="ARBA00023163"/>
    </source>
</evidence>
<evidence type="ECO:0000313" key="7">
    <source>
        <dbReference type="Proteomes" id="UP000025229"/>
    </source>
</evidence>
<name>A0A023X755_RUBRA</name>
<dbReference type="GO" id="GO:0043565">
    <property type="term" value="F:sequence-specific DNA binding"/>
    <property type="evidence" value="ECO:0007669"/>
    <property type="project" value="InterPro"/>
</dbReference>
<gene>
    <name evidence="6" type="ORF">RradSPS_2870</name>
</gene>
<keyword evidence="6" id="KW-0614">Plasmid</keyword>
<dbReference type="InterPro" id="IPR052158">
    <property type="entry name" value="INH-QAR"/>
</dbReference>
<proteinExistence type="predicted"/>
<evidence type="ECO:0000256" key="4">
    <source>
        <dbReference type="SAM" id="MobiDB-lite"/>
    </source>
</evidence>
<dbReference type="PANTHER" id="PTHR43130:SF3">
    <property type="entry name" value="HTH-TYPE TRANSCRIPTIONAL REGULATOR RV1931C"/>
    <property type="match status" value="1"/>
</dbReference>
<keyword evidence="1" id="KW-0805">Transcription regulation</keyword>
<dbReference type="PROSITE" id="PS01124">
    <property type="entry name" value="HTH_ARAC_FAMILY_2"/>
    <property type="match status" value="1"/>
</dbReference>
<dbReference type="InterPro" id="IPR018060">
    <property type="entry name" value="HTH_AraC"/>
</dbReference>
<accession>A0A023X755</accession>
<geneLocation type="plasmid" evidence="6">
    <name>1</name>
</geneLocation>
<keyword evidence="3" id="KW-0804">Transcription</keyword>
<reference evidence="6 7" key="1">
    <citation type="submission" date="2014-03" db="EMBL/GenBank/DDBJ databases">
        <title>Complete genome sequence of the Radio-Resistant Rubrobacter radiotolerans RSPS-4.</title>
        <authorList>
            <person name="Egas C.C."/>
            <person name="Barroso C.C."/>
            <person name="Froufe H.J.C."/>
            <person name="Pacheco J.J."/>
            <person name="Albuquerque L.L."/>
            <person name="da Costa M.M.S."/>
        </authorList>
    </citation>
    <scope>NUCLEOTIDE SEQUENCE [LARGE SCALE GENOMIC DNA]</scope>
    <source>
        <strain evidence="6 7">RSPS-4</strain>
        <plasmid evidence="6 7">1</plasmid>
    </source>
</reference>
<dbReference type="SUPFAM" id="SSF52317">
    <property type="entry name" value="Class I glutamine amidotransferase-like"/>
    <property type="match status" value="1"/>
</dbReference>
<dbReference type="PANTHER" id="PTHR43130">
    <property type="entry name" value="ARAC-FAMILY TRANSCRIPTIONAL REGULATOR"/>
    <property type="match status" value="1"/>
</dbReference>
<dbReference type="SMART" id="SM00342">
    <property type="entry name" value="HTH_ARAC"/>
    <property type="match status" value="1"/>
</dbReference>
<dbReference type="PROSITE" id="PS00041">
    <property type="entry name" value="HTH_ARAC_FAMILY_1"/>
    <property type="match status" value="1"/>
</dbReference>
<dbReference type="OrthoDB" id="3992151at2"/>
<dbReference type="Pfam" id="PF12833">
    <property type="entry name" value="HTH_18"/>
    <property type="match status" value="1"/>
</dbReference>
<dbReference type="Gene3D" id="1.10.10.60">
    <property type="entry name" value="Homeodomain-like"/>
    <property type="match status" value="1"/>
</dbReference>
<dbReference type="KEGG" id="rrd:RradSPS_2870"/>
<dbReference type="PATRIC" id="fig|42256.3.peg.2920"/>
<dbReference type="InterPro" id="IPR029062">
    <property type="entry name" value="Class_I_gatase-like"/>
</dbReference>
<evidence type="ECO:0000256" key="2">
    <source>
        <dbReference type="ARBA" id="ARBA00023125"/>
    </source>
</evidence>
<dbReference type="InterPro" id="IPR009057">
    <property type="entry name" value="Homeodomain-like_sf"/>
</dbReference>
<organism evidence="6 7">
    <name type="scientific">Rubrobacter radiotolerans</name>
    <name type="common">Arthrobacter radiotolerans</name>
    <dbReference type="NCBI Taxonomy" id="42256"/>
    <lineage>
        <taxon>Bacteria</taxon>
        <taxon>Bacillati</taxon>
        <taxon>Actinomycetota</taxon>
        <taxon>Rubrobacteria</taxon>
        <taxon>Rubrobacterales</taxon>
        <taxon>Rubrobacteraceae</taxon>
        <taxon>Rubrobacter</taxon>
    </lineage>
</organism>
<dbReference type="Pfam" id="PF01965">
    <property type="entry name" value="DJ-1_PfpI"/>
    <property type="match status" value="1"/>
</dbReference>
<protein>
    <submittedName>
        <fullName evidence="6">Transcriptional regulator containing an amidase domain and an AraC-type DNA-binding HTH domain</fullName>
    </submittedName>
</protein>
<sequence length="335" mass="35543">MHAVALVVFDGMPAFEMAVPCEVFGTDRSAAGLPNYRFMVCAAEPGPLLTAGGMTVEAPFGLADLRQADTVIVPAWRDPDETPPPALLGALRACHERGARIASLCLGAFVLAHAGLLDGLRATTHWVHADAFARKFPDVDLDPSVLYVDEGKILTSAGTGAAIDLCLHMVREDHGAEVANGFARRMVVSPHRDGGQAQYAPAPVAKEAGGPLADTLEWASANLGEPLTVARLSSHARMSERTFARRFREATGTTPLRWVLGRRVLAAQGMLEASAASVDEIARCCGFGTGAALRVHFKRTVGVPPTDYRKTFGRGVGRTVLPGTTSTRDRSGPRP</sequence>
<keyword evidence="7" id="KW-1185">Reference proteome</keyword>
<dbReference type="EMBL" id="CP007515">
    <property type="protein sequence ID" value="AHY48153.1"/>
    <property type="molecule type" value="Genomic_DNA"/>
</dbReference>
<evidence type="ECO:0000259" key="5">
    <source>
        <dbReference type="PROSITE" id="PS01124"/>
    </source>
</evidence>
<dbReference type="HOGENOM" id="CLU_000445_59_0_11"/>
<dbReference type="Proteomes" id="UP000025229">
    <property type="component" value="Plasmid 1"/>
</dbReference>
<evidence type="ECO:0000256" key="1">
    <source>
        <dbReference type="ARBA" id="ARBA00023015"/>
    </source>
</evidence>
<dbReference type="RefSeq" id="WP_051590019.1">
    <property type="nucleotide sequence ID" value="NZ_CP007515.1"/>
</dbReference>
<dbReference type="AlphaFoldDB" id="A0A023X755"/>
<dbReference type="Gene3D" id="3.40.50.880">
    <property type="match status" value="1"/>
</dbReference>
<dbReference type="InterPro" id="IPR002818">
    <property type="entry name" value="DJ-1/PfpI"/>
</dbReference>
<dbReference type="InterPro" id="IPR018062">
    <property type="entry name" value="HTH_AraC-typ_CS"/>
</dbReference>
<dbReference type="eggNOG" id="COG4977">
    <property type="taxonomic scope" value="Bacteria"/>
</dbReference>